<dbReference type="InterPro" id="IPR020471">
    <property type="entry name" value="AKR"/>
</dbReference>
<dbReference type="InterPro" id="IPR023210">
    <property type="entry name" value="NADP_OxRdtase_dom"/>
</dbReference>
<gene>
    <name evidence="6" type="ORF">SEMRO_156_G070950.1</name>
</gene>
<dbReference type="SUPFAM" id="SSF51430">
    <property type="entry name" value="NAD(P)-linked oxidoreductase"/>
    <property type="match status" value="1"/>
</dbReference>
<comment type="similarity">
    <text evidence="1">Belongs to the aldo/keto reductase family.</text>
</comment>
<dbReference type="GO" id="GO:0016616">
    <property type="term" value="F:oxidoreductase activity, acting on the CH-OH group of donors, NAD or NADP as acceptor"/>
    <property type="evidence" value="ECO:0007669"/>
    <property type="project" value="UniProtKB-ARBA"/>
</dbReference>
<evidence type="ECO:0000313" key="7">
    <source>
        <dbReference type="Proteomes" id="UP001153069"/>
    </source>
</evidence>
<protein>
    <submittedName>
        <fullName evidence="6">Oxo-5-beta-steroid 4-dehydrogenase</fullName>
    </submittedName>
</protein>
<dbReference type="OrthoDB" id="416253at2759"/>
<feature type="chain" id="PRO_5040121011" evidence="4">
    <location>
        <begin position="19"/>
        <end position="373"/>
    </location>
</feature>
<feature type="signal peptide" evidence="4">
    <location>
        <begin position="1"/>
        <end position="18"/>
    </location>
</feature>
<evidence type="ECO:0000256" key="4">
    <source>
        <dbReference type="SAM" id="SignalP"/>
    </source>
</evidence>
<proteinExistence type="inferred from homology"/>
<feature type="domain" description="NADP-dependent oxidoreductase" evidence="5">
    <location>
        <begin position="115"/>
        <end position="372"/>
    </location>
</feature>
<dbReference type="PANTHER" id="PTHR43827">
    <property type="entry name" value="2,5-DIKETO-D-GLUCONIC ACID REDUCTASE"/>
    <property type="match status" value="1"/>
</dbReference>
<keyword evidence="4" id="KW-0732">Signal</keyword>
<name>A0A9N8H818_9STRA</name>
<dbReference type="InterPro" id="IPR036812">
    <property type="entry name" value="NAD(P)_OxRdtase_dom_sf"/>
</dbReference>
<comment type="caution">
    <text evidence="6">The sequence shown here is derived from an EMBL/GenBank/DDBJ whole genome shotgun (WGS) entry which is preliminary data.</text>
</comment>
<evidence type="ECO:0000256" key="3">
    <source>
        <dbReference type="ARBA" id="ARBA00023002"/>
    </source>
</evidence>
<dbReference type="CDD" id="cd19071">
    <property type="entry name" value="AKR_AKR1-5-like"/>
    <property type="match status" value="1"/>
</dbReference>
<sequence>MKLAAIPLLSFLFGVALITPGKKVSVLSHSLSSSKLGSGSGSGPAKFDAKPCKDLQVPVPVHVNRRQALQTAAAAINSAGLWLPASAAAASTSINPIATLSDGTAFPLASFGLQIYNDESAYRLTLLALEVGYRNFFASVLAGNQRGFAKAVRDSGIPRDQLYICGSVVSNRGVGFEKAYKDTTSGWKRNIEAFAAGNIYYLDQIMLDYPGPDAPSIQGQWASFQDMHAQKLTKTLSLSNFSPTQLDCILKPTTMDPKYNLAVKPVVNQLPYSVAYHPGDVVAQNKQRGILVQAWAPLGGSLGGRFSSSLKGKCAQIGKPYNKSWAQVALRWIVQTGASFTTQSQNKDHFQEDLNIFDFELTAQEMQELSALA</sequence>
<organism evidence="6 7">
    <name type="scientific">Seminavis robusta</name>
    <dbReference type="NCBI Taxonomy" id="568900"/>
    <lineage>
        <taxon>Eukaryota</taxon>
        <taxon>Sar</taxon>
        <taxon>Stramenopiles</taxon>
        <taxon>Ochrophyta</taxon>
        <taxon>Bacillariophyta</taxon>
        <taxon>Bacillariophyceae</taxon>
        <taxon>Bacillariophycidae</taxon>
        <taxon>Naviculales</taxon>
        <taxon>Naviculaceae</taxon>
        <taxon>Seminavis</taxon>
    </lineage>
</organism>
<dbReference type="Pfam" id="PF00248">
    <property type="entry name" value="Aldo_ket_red"/>
    <property type="match status" value="1"/>
</dbReference>
<dbReference type="AlphaFoldDB" id="A0A9N8H818"/>
<evidence type="ECO:0000313" key="6">
    <source>
        <dbReference type="EMBL" id="CAB9503127.1"/>
    </source>
</evidence>
<dbReference type="PRINTS" id="PR00069">
    <property type="entry name" value="ALDKETRDTASE"/>
</dbReference>
<evidence type="ECO:0000256" key="1">
    <source>
        <dbReference type="ARBA" id="ARBA00007905"/>
    </source>
</evidence>
<dbReference type="Proteomes" id="UP001153069">
    <property type="component" value="Unassembled WGS sequence"/>
</dbReference>
<keyword evidence="7" id="KW-1185">Reference proteome</keyword>
<keyword evidence="3" id="KW-0560">Oxidoreductase</keyword>
<keyword evidence="2" id="KW-0521">NADP</keyword>
<dbReference type="Gene3D" id="3.20.20.100">
    <property type="entry name" value="NADP-dependent oxidoreductase domain"/>
    <property type="match status" value="1"/>
</dbReference>
<evidence type="ECO:0000256" key="2">
    <source>
        <dbReference type="ARBA" id="ARBA00022857"/>
    </source>
</evidence>
<reference evidence="6" key="1">
    <citation type="submission" date="2020-06" db="EMBL/GenBank/DDBJ databases">
        <authorList>
            <consortium name="Plant Systems Biology data submission"/>
        </authorList>
    </citation>
    <scope>NUCLEOTIDE SEQUENCE</scope>
    <source>
        <strain evidence="6">D6</strain>
    </source>
</reference>
<evidence type="ECO:0000259" key="5">
    <source>
        <dbReference type="Pfam" id="PF00248"/>
    </source>
</evidence>
<accession>A0A9N8H818</accession>
<dbReference type="EMBL" id="CAICTM010000155">
    <property type="protein sequence ID" value="CAB9503127.1"/>
    <property type="molecule type" value="Genomic_DNA"/>
</dbReference>
<dbReference type="PANTHER" id="PTHR43827:SF3">
    <property type="entry name" value="NADP-DEPENDENT OXIDOREDUCTASE DOMAIN-CONTAINING PROTEIN"/>
    <property type="match status" value="1"/>
</dbReference>